<name>A0A5J9TUE4_9POAL</name>
<dbReference type="Pfam" id="PF00646">
    <property type="entry name" value="F-box"/>
    <property type="match status" value="1"/>
</dbReference>
<dbReference type="SUPFAM" id="SSF52047">
    <property type="entry name" value="RNI-like"/>
    <property type="match status" value="1"/>
</dbReference>
<dbReference type="OrthoDB" id="679477at2759"/>
<dbReference type="PANTHER" id="PTHR34223:SF70">
    <property type="entry name" value="F-BOX DOMAIN-CONTAINING PROTEIN"/>
    <property type="match status" value="1"/>
</dbReference>
<organism evidence="2 3">
    <name type="scientific">Eragrostis curvula</name>
    <name type="common">weeping love grass</name>
    <dbReference type="NCBI Taxonomy" id="38414"/>
    <lineage>
        <taxon>Eukaryota</taxon>
        <taxon>Viridiplantae</taxon>
        <taxon>Streptophyta</taxon>
        <taxon>Embryophyta</taxon>
        <taxon>Tracheophyta</taxon>
        <taxon>Spermatophyta</taxon>
        <taxon>Magnoliopsida</taxon>
        <taxon>Liliopsida</taxon>
        <taxon>Poales</taxon>
        <taxon>Poaceae</taxon>
        <taxon>PACMAD clade</taxon>
        <taxon>Chloridoideae</taxon>
        <taxon>Eragrostideae</taxon>
        <taxon>Eragrostidinae</taxon>
        <taxon>Eragrostis</taxon>
    </lineage>
</organism>
<evidence type="ECO:0000313" key="3">
    <source>
        <dbReference type="Proteomes" id="UP000324897"/>
    </source>
</evidence>
<dbReference type="InterPro" id="IPR001810">
    <property type="entry name" value="F-box_dom"/>
</dbReference>
<dbReference type="Gramene" id="TVU14281">
    <property type="protein sequence ID" value="TVU14281"/>
    <property type="gene ID" value="EJB05_37741"/>
</dbReference>
<reference evidence="2 3" key="1">
    <citation type="journal article" date="2019" name="Sci. Rep.">
        <title>A high-quality genome of Eragrostis curvula grass provides insights into Poaceae evolution and supports new strategies to enhance forage quality.</title>
        <authorList>
            <person name="Carballo J."/>
            <person name="Santos B.A.C.M."/>
            <person name="Zappacosta D."/>
            <person name="Garbus I."/>
            <person name="Selva J.P."/>
            <person name="Gallo C.A."/>
            <person name="Diaz A."/>
            <person name="Albertini E."/>
            <person name="Caccamo M."/>
            <person name="Echenique V."/>
        </authorList>
    </citation>
    <scope>NUCLEOTIDE SEQUENCE [LARGE SCALE GENOMIC DNA]</scope>
    <source>
        <strain evidence="3">cv. Victoria</strain>
        <tissue evidence="2">Leaf</tissue>
    </source>
</reference>
<evidence type="ECO:0000313" key="2">
    <source>
        <dbReference type="EMBL" id="TVU14281.1"/>
    </source>
</evidence>
<protein>
    <recommendedName>
        <fullName evidence="1">F-box domain-containing protein</fullName>
    </recommendedName>
</protein>
<dbReference type="PROSITE" id="PS50181">
    <property type="entry name" value="FBOX"/>
    <property type="match status" value="1"/>
</dbReference>
<proteinExistence type="predicted"/>
<dbReference type="PANTHER" id="PTHR34223">
    <property type="entry name" value="OS11G0201299 PROTEIN"/>
    <property type="match status" value="1"/>
</dbReference>
<evidence type="ECO:0000259" key="1">
    <source>
        <dbReference type="PROSITE" id="PS50181"/>
    </source>
</evidence>
<dbReference type="InterPro" id="IPR032675">
    <property type="entry name" value="LRR_dom_sf"/>
</dbReference>
<dbReference type="SUPFAM" id="SSF81383">
    <property type="entry name" value="F-box domain"/>
    <property type="match status" value="1"/>
</dbReference>
<gene>
    <name evidence="2" type="ORF">EJB05_37741</name>
</gene>
<dbReference type="Proteomes" id="UP000324897">
    <property type="component" value="Unassembled WGS sequence"/>
</dbReference>
<dbReference type="InterPro" id="IPR053197">
    <property type="entry name" value="F-box_SCFL_complex_component"/>
</dbReference>
<dbReference type="CDD" id="cd22160">
    <property type="entry name" value="F-box_AtFBL13-like"/>
    <property type="match status" value="1"/>
</dbReference>
<sequence length="419" mass="47839">MPPEPNPTRRARAGSGLARGDRLSALPDCLLHAVLSFLPGPQVVRTCVLSRRWRDLWRTAPCINIDTGEFGITYGSTGSELTQQWSKFEDFTTNLLLFRSAVSLDMFRLNSRVFTGHCLRDVDRWVRRGIKYYPQVLEVLVTVTRGAGFLFPHLGASSCRLKRLHLYGAMLDHHFAGQIQSGCPILEELVLRNCIHNFQEITSHTLKKLIMDDTHNFSKRFVITAPSLEYLQISVSYGYYSNGISLNVTDSLIKAFIYLRCQGEAFSLENQRSLLVDLCNVSDLVVGGFRMKAMLVEELDTLPMYRNMQTLSLDECFYDNCDLNDKLEALGSFLQNAPCLKKVTLQRCMFQNDSETEGHIVRKSIRLPHQCRQTFQCEKLKFVEVIYEDDHDNQLIELLWGIGRILPNATIILTNELVD</sequence>
<dbReference type="EMBL" id="RWGY01000031">
    <property type="protein sequence ID" value="TVU14281.1"/>
    <property type="molecule type" value="Genomic_DNA"/>
</dbReference>
<dbReference type="InterPro" id="IPR053781">
    <property type="entry name" value="F-box_AtFBL13-like"/>
</dbReference>
<comment type="caution">
    <text evidence="2">The sequence shown here is derived from an EMBL/GenBank/DDBJ whole genome shotgun (WGS) entry which is preliminary data.</text>
</comment>
<dbReference type="AlphaFoldDB" id="A0A5J9TUE4"/>
<keyword evidence="3" id="KW-1185">Reference proteome</keyword>
<dbReference type="Gene3D" id="1.20.1280.50">
    <property type="match status" value="1"/>
</dbReference>
<feature type="domain" description="F-box" evidence="1">
    <location>
        <begin position="20"/>
        <end position="56"/>
    </location>
</feature>
<accession>A0A5J9TUE4</accession>
<dbReference type="Gene3D" id="3.80.10.10">
    <property type="entry name" value="Ribonuclease Inhibitor"/>
    <property type="match status" value="1"/>
</dbReference>
<dbReference type="InterPro" id="IPR036047">
    <property type="entry name" value="F-box-like_dom_sf"/>
</dbReference>